<evidence type="ECO:0000259" key="4">
    <source>
        <dbReference type="PROSITE" id="PS50238"/>
    </source>
</evidence>
<feature type="compositionally biased region" description="Acidic residues" evidence="3">
    <location>
        <begin position="440"/>
        <end position="452"/>
    </location>
</feature>
<feature type="compositionally biased region" description="Polar residues" evidence="3">
    <location>
        <begin position="546"/>
        <end position="564"/>
    </location>
</feature>
<organism evidence="6 7">
    <name type="scientific">Equus asinus</name>
    <name type="common">Donkey</name>
    <name type="synonym">Equus africanus asinus</name>
    <dbReference type="NCBI Taxonomy" id="9793"/>
    <lineage>
        <taxon>Eukaryota</taxon>
        <taxon>Metazoa</taxon>
        <taxon>Chordata</taxon>
        <taxon>Craniata</taxon>
        <taxon>Vertebrata</taxon>
        <taxon>Euteleostomi</taxon>
        <taxon>Mammalia</taxon>
        <taxon>Eutheria</taxon>
        <taxon>Laurasiatheria</taxon>
        <taxon>Perissodactyla</taxon>
        <taxon>Equidae</taxon>
        <taxon>Equus</taxon>
    </lineage>
</organism>
<evidence type="ECO:0000256" key="3">
    <source>
        <dbReference type="SAM" id="MobiDB-lite"/>
    </source>
</evidence>
<dbReference type="Proteomes" id="UP000694387">
    <property type="component" value="Chromosome X"/>
</dbReference>
<keyword evidence="2" id="KW-0597">Phosphoprotein</keyword>
<protein>
    <submittedName>
        <fullName evidence="6">StAR related lipid transfer domain containing 8</fullName>
    </submittedName>
</protein>
<dbReference type="PANTHER" id="PTHR12659:SF3">
    <property type="entry name" value="STAR-RELATED LIPID TRANSFER PROTEIN 8"/>
    <property type="match status" value="1"/>
</dbReference>
<dbReference type="AlphaFoldDB" id="A0A8C4LEQ3"/>
<feature type="domain" description="Rho-GAP" evidence="4">
    <location>
        <begin position="678"/>
        <end position="882"/>
    </location>
</feature>
<dbReference type="Gene3D" id="1.10.555.10">
    <property type="entry name" value="Rho GTPase activation protein"/>
    <property type="match status" value="1"/>
</dbReference>
<evidence type="ECO:0000313" key="7">
    <source>
        <dbReference type="Proteomes" id="UP000694387"/>
    </source>
</evidence>
<reference evidence="6 7" key="1">
    <citation type="journal article" date="2020" name="Nat. Commun.">
        <title>Donkey genomes provide new insights into domestication and selection for coat color.</title>
        <authorList>
            <person name="Wang"/>
            <person name="C."/>
            <person name="Li"/>
            <person name="H."/>
            <person name="Guo"/>
            <person name="Y."/>
            <person name="Huang"/>
            <person name="J."/>
            <person name="Sun"/>
            <person name="Y."/>
            <person name="Min"/>
            <person name="J."/>
            <person name="Wang"/>
            <person name="J."/>
            <person name="Fang"/>
            <person name="X."/>
            <person name="Zhao"/>
            <person name="Z."/>
            <person name="Wang"/>
            <person name="S."/>
            <person name="Zhang"/>
            <person name="Y."/>
            <person name="Liu"/>
            <person name="Q."/>
            <person name="Jiang"/>
            <person name="Q."/>
            <person name="Wang"/>
            <person name="X."/>
            <person name="Guo"/>
            <person name="Y."/>
            <person name="Yang"/>
            <person name="C."/>
            <person name="Wang"/>
            <person name="Y."/>
            <person name="Tian"/>
            <person name="F."/>
            <person name="Zhuang"/>
            <person name="G."/>
            <person name="Fan"/>
            <person name="Y."/>
            <person name="Gao"/>
            <person name="Q."/>
            <person name="Li"/>
            <person name="Y."/>
            <person name="Ju"/>
            <person name="Z."/>
            <person name="Li"/>
            <person name="J."/>
            <person name="Li"/>
            <person name="R."/>
            <person name="Hou"/>
            <person name="M."/>
            <person name="Yang"/>
            <person name="G."/>
            <person name="Liu"/>
            <person name="G."/>
            <person name="Liu"/>
            <person name="W."/>
            <person name="Guo"/>
            <person name="J."/>
            <person name="Pan"/>
            <person name="S."/>
            <person name="Fan"/>
            <person name="G."/>
            <person name="Zhang"/>
            <person name="W."/>
            <person name="Zhang"/>
            <person name="R."/>
            <person name="Yu"/>
            <person name="J."/>
            <person name="Zhang"/>
            <person name="X."/>
            <person name="Yin"/>
            <person name="Q."/>
            <person name="Ji"/>
            <person name="C."/>
            <person name="Jin"/>
            <person name="Y."/>
            <person name="Yue"/>
            <person name="G."/>
            <person name="Liu"/>
            <person name="M."/>
            <person name="Xu"/>
            <person name="J."/>
            <person name="Liu"/>
            <person name="S."/>
            <person name="Jordana"/>
            <person name="J."/>
            <person name="Noce"/>
            <person name="A."/>
            <person name="Amills"/>
            <person name="M."/>
            <person name="Wu"/>
            <person name="D.D."/>
            <person name="Li"/>
            <person name="S."/>
            <person name="Zhou"/>
            <person name="X. and Zhong"/>
            <person name="J."/>
        </authorList>
    </citation>
    <scope>NUCLEOTIDE SEQUENCE [LARGE SCALE GENOMIC DNA]</scope>
</reference>
<dbReference type="Gene3D" id="1.10.287.2070">
    <property type="match status" value="1"/>
</dbReference>
<feature type="region of interest" description="Disordered" evidence="3">
    <location>
        <begin position="198"/>
        <end position="271"/>
    </location>
</feature>
<dbReference type="FunFam" id="1.10.555.10:FF:000007">
    <property type="entry name" value="rho GTPase-activating protein 7 isoform X2"/>
    <property type="match status" value="1"/>
</dbReference>
<dbReference type="InterPro" id="IPR008936">
    <property type="entry name" value="Rho_GTPase_activation_prot"/>
</dbReference>
<dbReference type="PROSITE" id="PS50848">
    <property type="entry name" value="START"/>
    <property type="match status" value="1"/>
</dbReference>
<dbReference type="GO" id="GO:0035023">
    <property type="term" value="P:regulation of Rho protein signal transduction"/>
    <property type="evidence" value="ECO:0007669"/>
    <property type="project" value="TreeGrafter"/>
</dbReference>
<reference evidence="6" key="3">
    <citation type="submission" date="2025-09" db="UniProtKB">
        <authorList>
            <consortium name="Ensembl"/>
        </authorList>
    </citation>
    <scope>IDENTIFICATION</scope>
</reference>
<dbReference type="InterPro" id="IPR000198">
    <property type="entry name" value="RhoGAP_dom"/>
</dbReference>
<evidence type="ECO:0000256" key="2">
    <source>
        <dbReference type="ARBA" id="ARBA00022553"/>
    </source>
</evidence>
<evidence type="ECO:0000259" key="5">
    <source>
        <dbReference type="PROSITE" id="PS50848"/>
    </source>
</evidence>
<dbReference type="GO" id="GO:0005096">
    <property type="term" value="F:GTPase activator activity"/>
    <property type="evidence" value="ECO:0007669"/>
    <property type="project" value="UniProtKB-KW"/>
</dbReference>
<dbReference type="GO" id="GO:0030036">
    <property type="term" value="P:actin cytoskeleton organization"/>
    <property type="evidence" value="ECO:0007669"/>
    <property type="project" value="TreeGrafter"/>
</dbReference>
<feature type="region of interest" description="Disordered" evidence="3">
    <location>
        <begin position="434"/>
        <end position="459"/>
    </location>
</feature>
<evidence type="ECO:0000256" key="1">
    <source>
        <dbReference type="ARBA" id="ARBA00022468"/>
    </source>
</evidence>
<feature type="compositionally biased region" description="Basic residues" evidence="3">
    <location>
        <begin position="226"/>
        <end position="235"/>
    </location>
</feature>
<sequence length="1128" mass="123957">MGPLVQFNPPGLASAFSGQSTLSSLGPSFTPGFLLLLGSCLSASLLPWPSPSCSRAAGTEFMTYHPLLILASLCRTEGSFPLDIGSVKKDHSFLDEDSLGALRRRLMTLNNCASMKLEVHFQCKQNEDSEEEEQCTISNHWAFQQESKCWSRVDSSDLLAPPSHGLPVTSSCESILTEFSATSLPAITVSLAPEPAALPSLSRAPSPSDRPLLSPTRGQKSPQDKAKKHRSRSFLKHLESLRRKEKGGSRQAEPEGSPATPKKASKASSFRSRRGFLSTGFYRVKNQPATSASGAGAETQRAWEAWPVATFWHPQRVHRGDCLVHVPRDHKPGTFPRSLSIESLCPEDGQRLADWQPGRRWGYEGRRGSCGSTGSHASTYDNMPELYPAEPVLAGADAEDEEGGGSYAHLDDILQHVWGLQQRVELWSQAMYPDLRPGDKEEEEEDEEEEEAASSVEIATIEVEGQAEALAQVEAPAHRESSAPPQADDQPGVPAQAQAQAPAEAESLAQAEAEALGPAQGNEQEANSGREPTSVSSLSAEEGHSISDTVASSSELDCSGNSMNEAEASGSPAGLQASAPRERRDSGVGASLTRPCRKLRWHSFQNSHRPSLNSESLEINRQFAGQIHLLHKGSLLRLTAFMEKYTVPHKQGWVWSVPKFMKRNKTPDYRGQHVFGVPPLIHVQRTGQPLPQSIQQAMRYLRSQCLDQVGIFRKSGVKSRIQNLRQMNETSPDNVCYEGQSAYDVADLLKQYFRDLPEPIFTSKLTTTFLQIYQLLPKDQWLAAAQAATLLLPDENREVLQTLLYFLSDIASAEENQMTAGNLAVCLAPSIFHLNISKKDSPSPRIKSKRSLVGRPGPRDLTENMAATQGLSHMISDCKKLFQVPQDMVLQLCGSYSAAELSPPGPALAELRQARAAGMSLSLYMEESVQELLRDAAERFKGWVSVPGPQHTELACRKAPDGHPLRVWKASTEVAAPPAVVLHRVLRERALWDEDLLRAQVLEALMPGVELYHYVTDSMAPHPCRDFVVLRMWRSDLPRGGCLLVSQSLDPEQPVPESGVRALMLTSQYLMEPCGLGRSRLTHICRADLRGRSPDWYNKVFGHLCAMEVAKIRDSFPTLQAAGPETKL</sequence>
<dbReference type="PANTHER" id="PTHR12659">
    <property type="entry name" value="RHO-TYPE GTPASE ACTIVATING PROTEIN"/>
    <property type="match status" value="1"/>
</dbReference>
<name>A0A8C4LEQ3_EQUAS</name>
<feature type="compositionally biased region" description="Low complexity" evidence="3">
    <location>
        <begin position="483"/>
        <end position="515"/>
    </location>
</feature>
<feature type="compositionally biased region" description="Low complexity" evidence="3">
    <location>
        <begin position="198"/>
        <end position="215"/>
    </location>
</feature>
<accession>A0A8C4LEQ3</accession>
<dbReference type="SUPFAM" id="SSF47769">
    <property type="entry name" value="SAM/Pointed domain"/>
    <property type="match status" value="1"/>
</dbReference>
<gene>
    <name evidence="6" type="primary">STARD8</name>
</gene>
<dbReference type="PROSITE" id="PS50238">
    <property type="entry name" value="RHOGAP"/>
    <property type="match status" value="1"/>
</dbReference>
<feature type="compositionally biased region" description="Basic and acidic residues" evidence="3">
    <location>
        <begin position="236"/>
        <end position="248"/>
    </location>
</feature>
<feature type="domain" description="START" evidence="5">
    <location>
        <begin position="927"/>
        <end position="1097"/>
    </location>
</feature>
<proteinExistence type="predicted"/>
<keyword evidence="1" id="KW-0343">GTPase activation</keyword>
<dbReference type="Pfam" id="PF01852">
    <property type="entry name" value="START"/>
    <property type="match status" value="1"/>
</dbReference>
<feature type="compositionally biased region" description="Polar residues" evidence="3">
    <location>
        <begin position="521"/>
        <end position="539"/>
    </location>
</feature>
<dbReference type="SUPFAM" id="SSF55961">
    <property type="entry name" value="Bet v1-like"/>
    <property type="match status" value="1"/>
</dbReference>
<dbReference type="InterPro" id="IPR023393">
    <property type="entry name" value="START-like_dom_sf"/>
</dbReference>
<dbReference type="Ensembl" id="ENSEAST00005010857.2">
    <property type="protein sequence ID" value="ENSEASP00005009997.2"/>
    <property type="gene ID" value="ENSEASG00005007082.2"/>
</dbReference>
<evidence type="ECO:0000313" key="6">
    <source>
        <dbReference type="Ensembl" id="ENSEASP00005009997.2"/>
    </source>
</evidence>
<feature type="region of interest" description="Disordered" evidence="3">
    <location>
        <begin position="473"/>
        <end position="591"/>
    </location>
</feature>
<dbReference type="Pfam" id="PF00620">
    <property type="entry name" value="RhoGAP"/>
    <property type="match status" value="1"/>
</dbReference>
<dbReference type="GO" id="GO:0007165">
    <property type="term" value="P:signal transduction"/>
    <property type="evidence" value="ECO:0007669"/>
    <property type="project" value="InterPro"/>
</dbReference>
<dbReference type="InterPro" id="IPR002913">
    <property type="entry name" value="START_lipid-bd_dom"/>
</dbReference>
<dbReference type="FunFam" id="3.30.530.20:FF:000009">
    <property type="entry name" value="StAR related lipid transfer domain containing 13"/>
    <property type="match status" value="1"/>
</dbReference>
<dbReference type="SUPFAM" id="SSF48350">
    <property type="entry name" value="GTPase activation domain, GAP"/>
    <property type="match status" value="1"/>
</dbReference>
<dbReference type="SMART" id="SM00234">
    <property type="entry name" value="START"/>
    <property type="match status" value="1"/>
</dbReference>
<dbReference type="GO" id="GO:0008289">
    <property type="term" value="F:lipid binding"/>
    <property type="evidence" value="ECO:0007669"/>
    <property type="project" value="InterPro"/>
</dbReference>
<reference evidence="6" key="2">
    <citation type="submission" date="2025-08" db="UniProtKB">
        <authorList>
            <consortium name="Ensembl"/>
        </authorList>
    </citation>
    <scope>IDENTIFICATION</scope>
</reference>
<dbReference type="Gene3D" id="3.30.530.20">
    <property type="match status" value="1"/>
</dbReference>
<dbReference type="GeneTree" id="ENSGT00950000183061"/>
<feature type="region of interest" description="Disordered" evidence="3">
    <location>
        <begin position="839"/>
        <end position="860"/>
    </location>
</feature>
<dbReference type="SMART" id="SM00324">
    <property type="entry name" value="RhoGAP"/>
    <property type="match status" value="1"/>
</dbReference>
<keyword evidence="7" id="KW-1185">Reference proteome</keyword>
<dbReference type="InterPro" id="IPR013761">
    <property type="entry name" value="SAM/pointed_sf"/>
</dbReference>